<dbReference type="Proteomes" id="UP001642720">
    <property type="component" value="Unassembled WGS sequence"/>
</dbReference>
<organism evidence="17 18">
    <name type="scientific">Trichoderma ghanense</name>
    <dbReference type="NCBI Taxonomy" id="65468"/>
    <lineage>
        <taxon>Eukaryota</taxon>
        <taxon>Fungi</taxon>
        <taxon>Dikarya</taxon>
        <taxon>Ascomycota</taxon>
        <taxon>Pezizomycotina</taxon>
        <taxon>Sordariomycetes</taxon>
        <taxon>Hypocreomycetidae</taxon>
        <taxon>Hypocreales</taxon>
        <taxon>Hypocreaceae</taxon>
        <taxon>Trichoderma</taxon>
    </lineage>
</organism>
<dbReference type="EMBL" id="PPTA01000030">
    <property type="protein sequence ID" value="TFA97569.1"/>
    <property type="molecule type" value="Genomic_DNA"/>
</dbReference>
<evidence type="ECO:0000256" key="7">
    <source>
        <dbReference type="ARBA" id="ARBA00022603"/>
    </source>
</evidence>
<dbReference type="PANTHER" id="PTHR46529">
    <property type="entry name" value="TRNA WYBUTOSINE-SYNTHESIZING PROTEIN 4"/>
    <property type="match status" value="1"/>
</dbReference>
<evidence type="ECO:0000256" key="13">
    <source>
        <dbReference type="ARBA" id="ARBA00030231"/>
    </source>
</evidence>
<dbReference type="SUPFAM" id="SSF51197">
    <property type="entry name" value="Clavaminate synthase-like"/>
    <property type="match status" value="1"/>
</dbReference>
<protein>
    <recommendedName>
        <fullName evidence="6">tRNA wybutosine-synthesizing protein 4</fullName>
        <ecNumber evidence="5">2.1.1.290</ecNumber>
        <ecNumber evidence="4">2.3.1.231</ecNumber>
    </recommendedName>
    <alternativeName>
        <fullName evidence="13">Leucine carboxyl methyltransferase 2</fullName>
    </alternativeName>
    <alternativeName>
        <fullName evidence="14">tRNA(Phe) (7-(3-amino-3-(methoxycarbonyl)propyl)wyosine(37)-N)-methoxycarbonyltransferase</fullName>
    </alternativeName>
    <alternativeName>
        <fullName evidence="12">tRNA(Phe) (7-(3-amino-3-carboxypropyl)wyosine(37)-O)-methyltransferase</fullName>
    </alternativeName>
</protein>
<sequence>MGTNNSSIASKRSVERLYHSNETPFFRYFVPKFQRRAPLINRGYWLRLRAIDVIVQRFLSKETAGKKVVINLGCGSDVLPWQCHARHLASNDVLFVDVDYPDLMRKKRAVVLQTPELRKLLGDDYTLGDEGKDGLLLRSTKYCQLGCDLRQLDRLRTLLESVVSLPECAILFVAEVSITYMDTYSADSLIEWGSTVGRENDFCLLEQILPYGKAHPFAQQMLSHFVKLNTPLRSVEQYPTLESQVNRFQERGWPRVDIKDLWQTWSSEQFVSDKERMALDDVEPFDEWEEFILFARHYFILHASTASSDGSLPQTAEPISSESPKKFVGLRAEMSGSIAKDSSRRRFGNSMILTDAFGKRYALNLLGMSRDSREPTYDIFSLDSRHQTPPQLPSAGPSARMCFTLTDLGEYGVMLVGGRTSPSSVLSDCWLFEKGANPRWRMMPKLPVPLFRHSALRLGNSSLLLVFGGKKSSSQLSDDVFLFNPQRACWQTCQVAGAAPESCFGSFVCNSTPAWRITGDYCGILAGGISKNGCIATKQYMWRINVDDAQPTITFRSMTTSHSDSRLISSFGAQVVHLGPHVMICGGMGADACLHGQTVTTIAPSAEGFEVENFSTPSNGECMPFMIGCSIVQDGDYLLVLGGGATCFSMGTFWETGVYRIRLPDSILDSSYSASRLNNSSESTVNLLGSRKFVAASATADSGDSNNLGQQSRTVSLTHVPTIQLESAEQFRAIVCEGKPVILKGCNIGECQRKWSPEYLVSQIGANEKQFVIHESYEDSGALDFNSKNFKYVTDSFGSIMSKLQSGSRVYLRALSRDNPTELPARLEEDFPNLAQDFVLPPEMAYIKDHLFSSVLRLSGRVNMWLHYDVMANVYAQVAGIRRMILFPPSDVKHLSFAPGASSSSVNVFRALETSPASLHATHPQEAVLHPGDVLLLPALWLHTAAPVSDMSIAVNVFFRDPGQKEHYSSGRDVYGNKDLEVYEKGRQAVARIAKSLQSLPPAAREFYSCRLQDELRLATEA</sequence>
<evidence type="ECO:0000256" key="1">
    <source>
        <dbReference type="ARBA" id="ARBA00001806"/>
    </source>
</evidence>
<dbReference type="Gene3D" id="2.120.10.80">
    <property type="entry name" value="Kelch-type beta propeller"/>
    <property type="match status" value="1"/>
</dbReference>
<dbReference type="RefSeq" id="XP_073553771.1">
    <property type="nucleotide sequence ID" value="XM_073707695.1"/>
</dbReference>
<dbReference type="Gene3D" id="6.10.140.1470">
    <property type="match status" value="1"/>
</dbReference>
<evidence type="ECO:0000256" key="2">
    <source>
        <dbReference type="ARBA" id="ARBA00004797"/>
    </source>
</evidence>
<dbReference type="Gene3D" id="2.60.120.650">
    <property type="entry name" value="Cupin"/>
    <property type="match status" value="1"/>
</dbReference>
<evidence type="ECO:0000256" key="9">
    <source>
        <dbReference type="ARBA" id="ARBA00022691"/>
    </source>
</evidence>
<dbReference type="EC" id="2.3.1.231" evidence="4"/>
<dbReference type="InterPro" id="IPR015915">
    <property type="entry name" value="Kelch-typ_b-propeller"/>
</dbReference>
<dbReference type="PANTHER" id="PTHR46529:SF1">
    <property type="entry name" value="TRNA WYBUTOSINE-SYNTHESIZING PROTEIN 4"/>
    <property type="match status" value="1"/>
</dbReference>
<evidence type="ECO:0000256" key="11">
    <source>
        <dbReference type="ARBA" id="ARBA00025588"/>
    </source>
</evidence>
<comment type="catalytic activity">
    <reaction evidence="15">
        <text>7-[(3S)-(3-amino-3-methoxycarbonyl)propyl]wyosine(37) in tRNA(Phe) + S-adenosyl-L-methionine + CO2 = wybutosine(37) in tRNA(Phe) + S-adenosyl-L-homocysteine + 2 H(+)</text>
        <dbReference type="Rhea" id="RHEA:37119"/>
        <dbReference type="Rhea" id="RHEA-COMP:11844"/>
        <dbReference type="Rhea" id="RHEA-COMP:11847"/>
        <dbReference type="ChEBI" id="CHEBI:15378"/>
        <dbReference type="ChEBI" id="CHEBI:16526"/>
        <dbReference type="ChEBI" id="CHEBI:57856"/>
        <dbReference type="ChEBI" id="CHEBI:59789"/>
        <dbReference type="ChEBI" id="CHEBI:73544"/>
        <dbReference type="ChEBI" id="CHEBI:74275"/>
        <dbReference type="EC" id="2.3.1.231"/>
    </reaction>
</comment>
<keyword evidence="10" id="KW-0819">tRNA processing</keyword>
<evidence type="ECO:0000256" key="4">
    <source>
        <dbReference type="ARBA" id="ARBA00012155"/>
    </source>
</evidence>
<keyword evidence="7" id="KW-0489">Methyltransferase</keyword>
<feature type="domain" description="JmjC" evidence="16">
    <location>
        <begin position="820"/>
        <end position="976"/>
    </location>
</feature>
<evidence type="ECO:0000256" key="5">
    <source>
        <dbReference type="ARBA" id="ARBA00012779"/>
    </source>
</evidence>
<dbReference type="SUPFAM" id="SSF117281">
    <property type="entry name" value="Kelch motif"/>
    <property type="match status" value="1"/>
</dbReference>
<dbReference type="Pfam" id="PF13418">
    <property type="entry name" value="Beta-prop_TYW4"/>
    <property type="match status" value="1"/>
</dbReference>
<dbReference type="GeneID" id="300582145"/>
<name>A0ABY2GQH1_9HYPO</name>
<evidence type="ECO:0000256" key="14">
    <source>
        <dbReference type="ARBA" id="ARBA00030847"/>
    </source>
</evidence>
<dbReference type="InterPro" id="IPR041667">
    <property type="entry name" value="Cupin_8"/>
</dbReference>
<dbReference type="InterPro" id="IPR007213">
    <property type="entry name" value="Ppm1/Ppm2/Tcmp"/>
</dbReference>
<evidence type="ECO:0000256" key="12">
    <source>
        <dbReference type="ARBA" id="ARBA00029750"/>
    </source>
</evidence>
<proteinExistence type="inferred from homology"/>
<evidence type="ECO:0000256" key="8">
    <source>
        <dbReference type="ARBA" id="ARBA00022679"/>
    </source>
</evidence>
<evidence type="ECO:0000313" key="18">
    <source>
        <dbReference type="Proteomes" id="UP001642720"/>
    </source>
</evidence>
<evidence type="ECO:0000256" key="15">
    <source>
        <dbReference type="ARBA" id="ARBA00049250"/>
    </source>
</evidence>
<dbReference type="InterPro" id="IPR003347">
    <property type="entry name" value="JmjC_dom"/>
</dbReference>
<evidence type="ECO:0000313" key="17">
    <source>
        <dbReference type="EMBL" id="TFA97569.1"/>
    </source>
</evidence>
<gene>
    <name evidence="17" type="ORF">CCMA1212_010659</name>
</gene>
<dbReference type="Pfam" id="PF04072">
    <property type="entry name" value="LCM"/>
    <property type="match status" value="1"/>
</dbReference>
<evidence type="ECO:0000256" key="3">
    <source>
        <dbReference type="ARBA" id="ARBA00010703"/>
    </source>
</evidence>
<comment type="similarity">
    <text evidence="3">Belongs to the methyltransferase superfamily. LCMT family.</text>
</comment>
<comment type="caution">
    <text evidence="17">The sequence shown here is derived from an EMBL/GenBank/DDBJ whole genome shotgun (WGS) entry which is preliminary data.</text>
</comment>
<evidence type="ECO:0000256" key="6">
    <source>
        <dbReference type="ARBA" id="ARBA00018045"/>
    </source>
</evidence>
<dbReference type="InterPro" id="IPR029063">
    <property type="entry name" value="SAM-dependent_MTases_sf"/>
</dbReference>
<comment type="function">
    <text evidence="11">Probable S-adenosyl-L-methionine-dependent methyltransferase that acts as a component of the wybutosine biosynthesis pathway. Wybutosine is a hyper modified guanosine with a tricyclic base found at the 3'-position adjacent to the anticodon of eukaryotic phenylalanine tRNA. May methylate the carboxyl group of leucine residues to form alpha-leucine ester residues.</text>
</comment>
<keyword evidence="18" id="KW-1185">Reference proteome</keyword>
<comment type="catalytic activity">
    <reaction evidence="1">
        <text>7-[(3S)-3-amino-3-carboxypropyl]wyosine(37) in tRNA(Phe) + S-adenosyl-L-methionine = 7-[(3S)-(3-amino-3-methoxycarbonyl)propyl]wyosine(37) in tRNA(Phe) + S-adenosyl-L-homocysteine</text>
        <dbReference type="Rhea" id="RHEA:36903"/>
        <dbReference type="Rhea" id="RHEA-COMP:10379"/>
        <dbReference type="Rhea" id="RHEA-COMP:11844"/>
        <dbReference type="ChEBI" id="CHEBI:57856"/>
        <dbReference type="ChEBI" id="CHEBI:59789"/>
        <dbReference type="ChEBI" id="CHEBI:73543"/>
        <dbReference type="ChEBI" id="CHEBI:74275"/>
        <dbReference type="EC" id="2.1.1.290"/>
    </reaction>
</comment>
<dbReference type="Pfam" id="PF13621">
    <property type="entry name" value="Cupin_8"/>
    <property type="match status" value="1"/>
</dbReference>
<accession>A0ABY2GQH1</accession>
<reference evidence="17 18" key="1">
    <citation type="submission" date="2018-01" db="EMBL/GenBank/DDBJ databases">
        <title>Genome characterization of the sugarcane-associated fungus Trichoderma ghanense CCMA-1212 and their application in lignocelulose bioconversion.</title>
        <authorList>
            <person name="Steindorff A.S."/>
            <person name="Mendes T.D."/>
            <person name="Vilela E.S.D."/>
            <person name="Rodrigues D.S."/>
            <person name="Formighieri E.F."/>
            <person name="Melo I.S."/>
            <person name="Favaro L.C.L."/>
        </authorList>
    </citation>
    <scope>NUCLEOTIDE SEQUENCE [LARGE SCALE GENOMIC DNA]</scope>
    <source>
        <strain evidence="17 18">CCMA-1212</strain>
    </source>
</reference>
<dbReference type="SUPFAM" id="SSF53335">
    <property type="entry name" value="S-adenosyl-L-methionine-dependent methyltransferases"/>
    <property type="match status" value="1"/>
</dbReference>
<comment type="pathway">
    <text evidence="2">tRNA modification; wybutosine-tRNA(Phe) biosynthesis.</text>
</comment>
<dbReference type="PROSITE" id="PS51184">
    <property type="entry name" value="JMJC"/>
    <property type="match status" value="1"/>
</dbReference>
<dbReference type="EC" id="2.1.1.290" evidence="5"/>
<evidence type="ECO:0000256" key="10">
    <source>
        <dbReference type="ARBA" id="ARBA00022694"/>
    </source>
</evidence>
<keyword evidence="8" id="KW-0808">Transferase</keyword>
<evidence type="ECO:0000259" key="16">
    <source>
        <dbReference type="PROSITE" id="PS51184"/>
    </source>
</evidence>
<dbReference type="Gene3D" id="3.40.50.150">
    <property type="entry name" value="Vaccinia Virus protein VP39"/>
    <property type="match status" value="1"/>
</dbReference>
<keyword evidence="9" id="KW-0949">S-adenosyl-L-methionine</keyword>